<accession>A0A1F5SNW1</accession>
<evidence type="ECO:0000256" key="7">
    <source>
        <dbReference type="ARBA" id="ARBA00035257"/>
    </source>
</evidence>
<evidence type="ECO:0000256" key="3">
    <source>
        <dbReference type="ARBA" id="ARBA00022884"/>
    </source>
</evidence>
<gene>
    <name evidence="8" type="primary">rpsC</name>
    <name evidence="10" type="ORF">A2242_04775</name>
</gene>
<dbReference type="GO" id="GO:0019843">
    <property type="term" value="F:rRNA binding"/>
    <property type="evidence" value="ECO:0007669"/>
    <property type="project" value="UniProtKB-UniRule"/>
</dbReference>
<evidence type="ECO:0000256" key="6">
    <source>
        <dbReference type="ARBA" id="ARBA00024998"/>
    </source>
</evidence>
<dbReference type="AlphaFoldDB" id="A0A1F5SNW1"/>
<comment type="subunit">
    <text evidence="8">Part of the 30S ribosomal subunit. Forms a tight complex with proteins S10 and S14.</text>
</comment>
<evidence type="ECO:0000313" key="11">
    <source>
        <dbReference type="Proteomes" id="UP000178925"/>
    </source>
</evidence>
<dbReference type="InterPro" id="IPR001351">
    <property type="entry name" value="Ribosomal_uS3_C"/>
</dbReference>
<dbReference type="PROSITE" id="PS50823">
    <property type="entry name" value="KH_TYPE_2"/>
    <property type="match status" value="1"/>
</dbReference>
<dbReference type="CDD" id="cd02412">
    <property type="entry name" value="KH-II_30S_S3"/>
    <property type="match status" value="1"/>
</dbReference>
<dbReference type="HAMAP" id="MF_01309_B">
    <property type="entry name" value="Ribosomal_uS3_B"/>
    <property type="match status" value="1"/>
</dbReference>
<dbReference type="GO" id="GO:0003735">
    <property type="term" value="F:structural constituent of ribosome"/>
    <property type="evidence" value="ECO:0007669"/>
    <property type="project" value="InterPro"/>
</dbReference>
<dbReference type="PANTHER" id="PTHR11760:SF19">
    <property type="entry name" value="SMALL RIBOSOMAL SUBUNIT PROTEIN US3C"/>
    <property type="match status" value="1"/>
</dbReference>
<comment type="function">
    <text evidence="6 8">Binds the lower part of the 30S subunit head. Binds mRNA in the 70S ribosome, positioning it for translation.</text>
</comment>
<dbReference type="InterPro" id="IPR004044">
    <property type="entry name" value="KH_dom_type_2"/>
</dbReference>
<keyword evidence="2 8" id="KW-0699">rRNA-binding</keyword>
<proteinExistence type="inferred from homology"/>
<dbReference type="SUPFAM" id="SSF54821">
    <property type="entry name" value="Ribosomal protein S3 C-terminal domain"/>
    <property type="match status" value="1"/>
</dbReference>
<dbReference type="Gene3D" id="3.30.300.20">
    <property type="match status" value="1"/>
</dbReference>
<dbReference type="InterPro" id="IPR015946">
    <property type="entry name" value="KH_dom-like_a/b"/>
</dbReference>
<dbReference type="EMBL" id="MFGC01000017">
    <property type="protein sequence ID" value="OGF28226.1"/>
    <property type="molecule type" value="Genomic_DNA"/>
</dbReference>
<comment type="caution">
    <text evidence="10">The sequence shown here is derived from an EMBL/GenBank/DDBJ whole genome shotgun (WGS) entry which is preliminary data.</text>
</comment>
<evidence type="ECO:0000313" key="10">
    <source>
        <dbReference type="EMBL" id="OGF28226.1"/>
    </source>
</evidence>
<dbReference type="SMART" id="SM00322">
    <property type="entry name" value="KH"/>
    <property type="match status" value="1"/>
</dbReference>
<evidence type="ECO:0000256" key="4">
    <source>
        <dbReference type="ARBA" id="ARBA00022980"/>
    </source>
</evidence>
<keyword evidence="3 8" id="KW-0694">RNA-binding</keyword>
<evidence type="ECO:0000256" key="2">
    <source>
        <dbReference type="ARBA" id="ARBA00022730"/>
    </source>
</evidence>
<dbReference type="Pfam" id="PF00189">
    <property type="entry name" value="Ribosomal_S3_C"/>
    <property type="match status" value="1"/>
</dbReference>
<keyword evidence="4 8" id="KW-0689">Ribosomal protein</keyword>
<comment type="similarity">
    <text evidence="1 8">Belongs to the universal ribosomal protein uS3 family.</text>
</comment>
<feature type="domain" description="KH type-2" evidence="9">
    <location>
        <begin position="39"/>
        <end position="112"/>
    </location>
</feature>
<protein>
    <recommendedName>
        <fullName evidence="7 8">Small ribosomal subunit protein uS3</fullName>
    </recommendedName>
</protein>
<dbReference type="Pfam" id="PF07650">
    <property type="entry name" value="KH_2"/>
    <property type="match status" value="1"/>
</dbReference>
<evidence type="ECO:0000259" key="9">
    <source>
        <dbReference type="PROSITE" id="PS50823"/>
    </source>
</evidence>
<dbReference type="FunFam" id="3.30.300.20:FF:000001">
    <property type="entry name" value="30S ribosomal protein S3"/>
    <property type="match status" value="1"/>
</dbReference>
<reference evidence="10 11" key="1">
    <citation type="journal article" date="2016" name="Nat. Commun.">
        <title>Thousands of microbial genomes shed light on interconnected biogeochemical processes in an aquifer system.</title>
        <authorList>
            <person name="Anantharaman K."/>
            <person name="Brown C.T."/>
            <person name="Hug L.A."/>
            <person name="Sharon I."/>
            <person name="Castelle C.J."/>
            <person name="Probst A.J."/>
            <person name="Thomas B.C."/>
            <person name="Singh A."/>
            <person name="Wilkins M.J."/>
            <person name="Karaoz U."/>
            <person name="Brodie E.L."/>
            <person name="Williams K.H."/>
            <person name="Hubbard S.S."/>
            <person name="Banfield J.F."/>
        </authorList>
    </citation>
    <scope>NUCLEOTIDE SEQUENCE [LARGE SCALE GENOMIC DNA]</scope>
</reference>
<dbReference type="GO" id="GO:0006412">
    <property type="term" value="P:translation"/>
    <property type="evidence" value="ECO:0007669"/>
    <property type="project" value="UniProtKB-UniRule"/>
</dbReference>
<dbReference type="InterPro" id="IPR005704">
    <property type="entry name" value="Ribosomal_uS3_bac-typ"/>
</dbReference>
<dbReference type="InterPro" id="IPR009019">
    <property type="entry name" value="KH_sf_prok-type"/>
</dbReference>
<sequence length="231" mass="25919">MGQKVHPTIFRTGIIYSWPSRWFFVGNKYAENLRQDVLLRKYIIKKWREAGVDRVEIERNANKITIAVYTAKPGFVIGRGGAGAEDLKKEIKTKFLPKMRLSDVTLNINEVDRPNLSAQIVAQAMAAEIEKRMPFKRVLKQAVQRVQRAGALGVKVMVKGRLNGAEIAREEKLVVGKVPLQTMRADIDYARCVATTTYGAIGLKVWIYKGEIFAGEADEKGQVVGESRGKK</sequence>
<organism evidence="10 11">
    <name type="scientific">Candidatus Falkowbacteria bacterium RIFOXYA2_FULL_47_9</name>
    <dbReference type="NCBI Taxonomy" id="1797995"/>
    <lineage>
        <taxon>Bacteria</taxon>
        <taxon>Candidatus Falkowiibacteriota</taxon>
    </lineage>
</organism>
<dbReference type="NCBIfam" id="TIGR01009">
    <property type="entry name" value="rpsC_bact"/>
    <property type="match status" value="1"/>
</dbReference>
<dbReference type="GO" id="GO:0003729">
    <property type="term" value="F:mRNA binding"/>
    <property type="evidence" value="ECO:0007669"/>
    <property type="project" value="UniProtKB-UniRule"/>
</dbReference>
<dbReference type="PANTHER" id="PTHR11760">
    <property type="entry name" value="30S/40S RIBOSOMAL PROTEIN S3"/>
    <property type="match status" value="1"/>
</dbReference>
<name>A0A1F5SNW1_9BACT</name>
<evidence type="ECO:0000256" key="5">
    <source>
        <dbReference type="ARBA" id="ARBA00023274"/>
    </source>
</evidence>
<evidence type="ECO:0000256" key="1">
    <source>
        <dbReference type="ARBA" id="ARBA00010761"/>
    </source>
</evidence>
<dbReference type="STRING" id="1797995.A2242_04775"/>
<dbReference type="Proteomes" id="UP000178925">
    <property type="component" value="Unassembled WGS sequence"/>
</dbReference>
<dbReference type="Gene3D" id="3.30.1140.32">
    <property type="entry name" value="Ribosomal protein S3, C-terminal domain"/>
    <property type="match status" value="1"/>
</dbReference>
<dbReference type="SUPFAM" id="SSF54814">
    <property type="entry name" value="Prokaryotic type KH domain (KH-domain type II)"/>
    <property type="match status" value="1"/>
</dbReference>
<dbReference type="InterPro" id="IPR057258">
    <property type="entry name" value="Ribosomal_uS3"/>
</dbReference>
<dbReference type="GO" id="GO:0022627">
    <property type="term" value="C:cytosolic small ribosomal subunit"/>
    <property type="evidence" value="ECO:0007669"/>
    <property type="project" value="TreeGrafter"/>
</dbReference>
<keyword evidence="5 8" id="KW-0687">Ribonucleoprotein</keyword>
<dbReference type="InterPro" id="IPR004087">
    <property type="entry name" value="KH_dom"/>
</dbReference>
<dbReference type="InterPro" id="IPR036419">
    <property type="entry name" value="Ribosomal_S3_C_sf"/>
</dbReference>
<evidence type="ECO:0000256" key="8">
    <source>
        <dbReference type="HAMAP-Rule" id="MF_01309"/>
    </source>
</evidence>